<dbReference type="Pfam" id="PF12833">
    <property type="entry name" value="HTH_18"/>
    <property type="match status" value="1"/>
</dbReference>
<keyword evidence="6" id="KW-0597">Phosphoprotein</keyword>
<keyword evidence="2" id="KW-0805">Transcription regulation</keyword>
<dbReference type="InterPro" id="IPR009057">
    <property type="entry name" value="Homeodomain-like_sf"/>
</dbReference>
<sequence>MNIVIVDDEPDILTGIEFLLNAVGQGYHVTGRAFNGKEGMETVLEKHPDVVLTDIKMPIFDGIEMIRRLKEQGATAEFILLSGYGEFAYAKKAMALGVRYYLMKPLDEEEMYSIIEKIREERYPQRSSDVVQEIREYLVKNYAQDISLNDIAKKFFMNPNYLSQLIKKKTGKTYQQLITELRIGHAKKFFTETDMCISEVCAAVGYHDHRHFNALFERIVGMRPAEYVLSITTRRSEGEESDISKESRTLILP</sequence>
<evidence type="ECO:0000256" key="2">
    <source>
        <dbReference type="ARBA" id="ARBA00023015"/>
    </source>
</evidence>
<keyword evidence="3" id="KW-0238">DNA-binding</keyword>
<name>A0A6I3QC71_9FIRM</name>
<protein>
    <recommendedName>
        <fullName evidence="1">Stage 0 sporulation protein A homolog</fullName>
    </recommendedName>
</protein>
<gene>
    <name evidence="7" type="ORF">GMD52_09340</name>
</gene>
<dbReference type="SUPFAM" id="SSF46689">
    <property type="entry name" value="Homeodomain-like"/>
    <property type="match status" value="2"/>
</dbReference>
<dbReference type="PANTHER" id="PTHR43280">
    <property type="entry name" value="ARAC-FAMILY TRANSCRIPTIONAL REGULATOR"/>
    <property type="match status" value="1"/>
</dbReference>
<evidence type="ECO:0000313" key="7">
    <source>
        <dbReference type="EMBL" id="MTS51743.1"/>
    </source>
</evidence>
<dbReference type="PROSITE" id="PS01124">
    <property type="entry name" value="HTH_ARAC_FAMILY_2"/>
    <property type="match status" value="1"/>
</dbReference>
<dbReference type="InterPro" id="IPR011006">
    <property type="entry name" value="CheY-like_superfamily"/>
</dbReference>
<dbReference type="PROSITE" id="PS50110">
    <property type="entry name" value="RESPONSE_REGULATORY"/>
    <property type="match status" value="1"/>
</dbReference>
<reference evidence="7 8" key="1">
    <citation type="journal article" date="2019" name="Nat. Med.">
        <title>A library of human gut bacterial isolates paired with longitudinal multiomics data enables mechanistic microbiome research.</title>
        <authorList>
            <person name="Poyet M."/>
            <person name="Groussin M."/>
            <person name="Gibbons S.M."/>
            <person name="Avila-Pacheco J."/>
            <person name="Jiang X."/>
            <person name="Kearney S.M."/>
            <person name="Perrotta A.R."/>
            <person name="Berdy B."/>
            <person name="Zhao S."/>
            <person name="Lieberman T.D."/>
            <person name="Swanson P.K."/>
            <person name="Smith M."/>
            <person name="Roesemann S."/>
            <person name="Alexander J.E."/>
            <person name="Rich S.A."/>
            <person name="Livny J."/>
            <person name="Vlamakis H."/>
            <person name="Clish C."/>
            <person name="Bullock K."/>
            <person name="Deik A."/>
            <person name="Scott J."/>
            <person name="Pierce K.A."/>
            <person name="Xavier R.J."/>
            <person name="Alm E.J."/>
        </authorList>
    </citation>
    <scope>NUCLEOTIDE SEQUENCE [LARGE SCALE GENOMIC DNA]</scope>
    <source>
        <strain evidence="7 8">BIOML-A7</strain>
    </source>
</reference>
<dbReference type="RefSeq" id="WP_155201313.1">
    <property type="nucleotide sequence ID" value="NZ_WMZL01000008.1"/>
</dbReference>
<evidence type="ECO:0000256" key="4">
    <source>
        <dbReference type="ARBA" id="ARBA00023163"/>
    </source>
</evidence>
<dbReference type="InterPro" id="IPR018060">
    <property type="entry name" value="HTH_AraC"/>
</dbReference>
<accession>A0A6I3QC71</accession>
<dbReference type="Gene3D" id="1.10.10.60">
    <property type="entry name" value="Homeodomain-like"/>
    <property type="match status" value="2"/>
</dbReference>
<dbReference type="PANTHER" id="PTHR43280:SF34">
    <property type="entry name" value="ARAC-FAMILY TRANSCRIPTIONAL REGULATOR"/>
    <property type="match status" value="1"/>
</dbReference>
<dbReference type="GO" id="GO:0000160">
    <property type="term" value="P:phosphorelay signal transduction system"/>
    <property type="evidence" value="ECO:0007669"/>
    <property type="project" value="InterPro"/>
</dbReference>
<evidence type="ECO:0000256" key="6">
    <source>
        <dbReference type="PROSITE-ProRule" id="PRU00169"/>
    </source>
</evidence>
<dbReference type="Gene3D" id="3.40.50.2300">
    <property type="match status" value="1"/>
</dbReference>
<dbReference type="SMART" id="SM00448">
    <property type="entry name" value="REC"/>
    <property type="match status" value="1"/>
</dbReference>
<comment type="caution">
    <text evidence="7">The sequence shown here is derived from an EMBL/GenBank/DDBJ whole genome shotgun (WGS) entry which is preliminary data.</text>
</comment>
<dbReference type="InterPro" id="IPR001789">
    <property type="entry name" value="Sig_transdc_resp-reg_receiver"/>
</dbReference>
<dbReference type="SUPFAM" id="SSF52172">
    <property type="entry name" value="CheY-like"/>
    <property type="match status" value="1"/>
</dbReference>
<dbReference type="Pfam" id="PF00072">
    <property type="entry name" value="Response_reg"/>
    <property type="match status" value="1"/>
</dbReference>
<dbReference type="Proteomes" id="UP000449193">
    <property type="component" value="Unassembled WGS sequence"/>
</dbReference>
<evidence type="ECO:0000256" key="3">
    <source>
        <dbReference type="ARBA" id="ARBA00023125"/>
    </source>
</evidence>
<evidence type="ECO:0000256" key="1">
    <source>
        <dbReference type="ARBA" id="ARBA00018672"/>
    </source>
</evidence>
<evidence type="ECO:0000313" key="8">
    <source>
        <dbReference type="Proteomes" id="UP000449193"/>
    </source>
</evidence>
<dbReference type="CDD" id="cd17536">
    <property type="entry name" value="REC_YesN-like"/>
    <property type="match status" value="1"/>
</dbReference>
<comment type="function">
    <text evidence="5">May play the central regulatory role in sporulation. It may be an element of the effector pathway responsible for the activation of sporulation genes in response to nutritional stress. Spo0A may act in concert with spo0H (a sigma factor) to control the expression of some genes that are critical to the sporulation process.</text>
</comment>
<organism evidence="7 8">
    <name type="scientific">Ruthenibacterium lactatiformans</name>
    <dbReference type="NCBI Taxonomy" id="1550024"/>
    <lineage>
        <taxon>Bacteria</taxon>
        <taxon>Bacillati</taxon>
        <taxon>Bacillota</taxon>
        <taxon>Clostridia</taxon>
        <taxon>Eubacteriales</taxon>
        <taxon>Oscillospiraceae</taxon>
        <taxon>Ruthenibacterium</taxon>
    </lineage>
</organism>
<keyword evidence="4" id="KW-0804">Transcription</keyword>
<proteinExistence type="predicted"/>
<dbReference type="AlphaFoldDB" id="A0A6I3QC71"/>
<dbReference type="SMART" id="SM00342">
    <property type="entry name" value="HTH_ARAC"/>
    <property type="match status" value="1"/>
</dbReference>
<dbReference type="GO" id="GO:0043565">
    <property type="term" value="F:sequence-specific DNA binding"/>
    <property type="evidence" value="ECO:0007669"/>
    <property type="project" value="InterPro"/>
</dbReference>
<dbReference type="EMBL" id="WMZR01000010">
    <property type="protein sequence ID" value="MTS51743.1"/>
    <property type="molecule type" value="Genomic_DNA"/>
</dbReference>
<feature type="modified residue" description="4-aspartylphosphate" evidence="6">
    <location>
        <position position="54"/>
    </location>
</feature>
<evidence type="ECO:0000256" key="5">
    <source>
        <dbReference type="ARBA" id="ARBA00024867"/>
    </source>
</evidence>
<dbReference type="GO" id="GO:0003700">
    <property type="term" value="F:DNA-binding transcription factor activity"/>
    <property type="evidence" value="ECO:0007669"/>
    <property type="project" value="InterPro"/>
</dbReference>